<gene>
    <name evidence="1" type="ORF">IAB88_09105</name>
</gene>
<reference evidence="1" key="2">
    <citation type="journal article" date="2021" name="PeerJ">
        <title>Extensive microbial diversity within the chicken gut microbiome revealed by metagenomics and culture.</title>
        <authorList>
            <person name="Gilroy R."/>
            <person name="Ravi A."/>
            <person name="Getino M."/>
            <person name="Pursley I."/>
            <person name="Horton D.L."/>
            <person name="Alikhan N.F."/>
            <person name="Baker D."/>
            <person name="Gharbi K."/>
            <person name="Hall N."/>
            <person name="Watson M."/>
            <person name="Adriaenssens E.M."/>
            <person name="Foster-Nyarko E."/>
            <person name="Jarju S."/>
            <person name="Secka A."/>
            <person name="Antonio M."/>
            <person name="Oren A."/>
            <person name="Chaudhuri R.R."/>
            <person name="La Ragione R."/>
            <person name="Hildebrand F."/>
            <person name="Pallen M.J."/>
        </authorList>
    </citation>
    <scope>NUCLEOTIDE SEQUENCE</scope>
    <source>
        <strain evidence="1">6919</strain>
    </source>
</reference>
<organism evidence="1 2">
    <name type="scientific">Candidatus Limisoma faecipullorum</name>
    <dbReference type="NCBI Taxonomy" id="2840854"/>
    <lineage>
        <taxon>Bacteria</taxon>
        <taxon>Pseudomonadati</taxon>
        <taxon>Bacteroidota</taxon>
        <taxon>Bacteroidia</taxon>
        <taxon>Bacteroidales</taxon>
        <taxon>Candidatus Limisoma</taxon>
    </lineage>
</organism>
<dbReference type="EMBL" id="JADIMC010000106">
    <property type="protein sequence ID" value="MBO8477135.1"/>
    <property type="molecule type" value="Genomic_DNA"/>
</dbReference>
<dbReference type="Proteomes" id="UP000823598">
    <property type="component" value="Unassembled WGS sequence"/>
</dbReference>
<sequence>MLRDELAKFYEKAKGCKCRVTTKAGNSYEGTLLGCQVLTNNNLKLALIQIDVNGLIKEFYCTVIEKIEKL</sequence>
<accession>A0A9D9IRR0</accession>
<proteinExistence type="predicted"/>
<evidence type="ECO:0000313" key="2">
    <source>
        <dbReference type="Proteomes" id="UP000823598"/>
    </source>
</evidence>
<reference evidence="1" key="1">
    <citation type="submission" date="2020-10" db="EMBL/GenBank/DDBJ databases">
        <authorList>
            <person name="Gilroy R."/>
        </authorList>
    </citation>
    <scope>NUCLEOTIDE SEQUENCE</scope>
    <source>
        <strain evidence="1">6919</strain>
    </source>
</reference>
<comment type="caution">
    <text evidence="1">The sequence shown here is derived from an EMBL/GenBank/DDBJ whole genome shotgun (WGS) entry which is preliminary data.</text>
</comment>
<name>A0A9D9IRR0_9BACT</name>
<evidence type="ECO:0000313" key="1">
    <source>
        <dbReference type="EMBL" id="MBO8477135.1"/>
    </source>
</evidence>
<protein>
    <submittedName>
        <fullName evidence="1">Uncharacterized protein</fullName>
    </submittedName>
</protein>
<dbReference type="AlphaFoldDB" id="A0A9D9IRR0"/>